<dbReference type="NCBIfam" id="TIGR03919">
    <property type="entry name" value="T7SS_EccB"/>
    <property type="match status" value="1"/>
</dbReference>
<accession>A0A7T4JV05</accession>
<dbReference type="AlphaFoldDB" id="A0A7T4JV05"/>
<dbReference type="PANTHER" id="PTHR40765:SF2">
    <property type="entry name" value="ESX-2 SECRETION SYSTEM ATPASE ECCB2"/>
    <property type="match status" value="1"/>
</dbReference>
<proteinExistence type="predicted"/>
<keyword evidence="1" id="KW-0812">Transmembrane</keyword>
<dbReference type="GO" id="GO:0005576">
    <property type="term" value="C:extracellular region"/>
    <property type="evidence" value="ECO:0007669"/>
    <property type="project" value="TreeGrafter"/>
</dbReference>
<dbReference type="PANTHER" id="PTHR40765">
    <property type="entry name" value="ESX-2 SECRETION SYSTEM ATPASE ECCB2"/>
    <property type="match status" value="1"/>
</dbReference>
<evidence type="ECO:0000256" key="1">
    <source>
        <dbReference type="SAM" id="Phobius"/>
    </source>
</evidence>
<evidence type="ECO:0000313" key="3">
    <source>
        <dbReference type="Proteomes" id="UP000596145"/>
    </source>
</evidence>
<gene>
    <name evidence="2" type="primary">eccB</name>
    <name evidence="2" type="ORF">I6I10_00155</name>
</gene>
<dbReference type="GeneID" id="92759285"/>
<dbReference type="RefSeq" id="WP_084036631.1">
    <property type="nucleotide sequence ID" value="NZ_CP066007.1"/>
</dbReference>
<organism evidence="2 3">
    <name type="scientific">Corynebacterium glucuronolyticum</name>
    <dbReference type="NCBI Taxonomy" id="39791"/>
    <lineage>
        <taxon>Bacteria</taxon>
        <taxon>Bacillati</taxon>
        <taxon>Actinomycetota</taxon>
        <taxon>Actinomycetes</taxon>
        <taxon>Mycobacteriales</taxon>
        <taxon>Corynebacteriaceae</taxon>
        <taxon>Corynebacterium</taxon>
    </lineage>
</organism>
<protein>
    <submittedName>
        <fullName evidence="2">Type VII secretion protein EccB</fullName>
    </submittedName>
</protein>
<dbReference type="InterPro" id="IPR007795">
    <property type="entry name" value="T7SS_EccB"/>
</dbReference>
<keyword evidence="1" id="KW-0472">Membrane</keyword>
<dbReference type="EMBL" id="CP066007">
    <property type="protein sequence ID" value="QQB46411.1"/>
    <property type="molecule type" value="Genomic_DNA"/>
</dbReference>
<feature type="transmembrane region" description="Helical" evidence="1">
    <location>
        <begin position="46"/>
        <end position="66"/>
    </location>
</feature>
<evidence type="ECO:0000313" key="2">
    <source>
        <dbReference type="EMBL" id="QQB46411.1"/>
    </source>
</evidence>
<dbReference type="Gene3D" id="3.30.2390.20">
    <property type="entry name" value="Type VII secretion system EccB, repeat 1 domain"/>
    <property type="match status" value="1"/>
</dbReference>
<dbReference type="OrthoDB" id="3847604at2"/>
<name>A0A7T4JV05_9CORY</name>
<dbReference type="Proteomes" id="UP000596145">
    <property type="component" value="Chromosome"/>
</dbReference>
<sequence length="441" mass="45413">MAQLLAPTTKPQVSGYKFLVRRAEHALIYADARMIHDPLARLRRSLALGLIGCALFALGAGAMAMFKPQAEPGDAAIVRAESGGLYVRVGEAYHPALNLTSARLIAGEPAQPARAADEILATKEFGPPVGIPGAPGVLAAGDAGDESTWSACTRGQGETQVVEGLDNPPAAAPGEFFLARVGRDEYLVTAEGRRKLPAADSAEGATVRRHLGIPMSAGAWEPSAAVLDILPELPSMETLPRVASARLLRAGERVWLDDGEGLAPVTAFQAEVLREVGVAEREVPPETLRGRPLSETAVALPAERGTFVPVHPADTVCVSQRATRLAESRGWGLFASAGTAGVAVDAPVIGVLPPERSLPPGVGIAGTSVATRFSATRSGGMAVTVGDGVVIVGETGTYFPVPVASAPALGVEDATPAPWSVVSLLPRGAALTAEEASSPQL</sequence>
<dbReference type="InterPro" id="IPR044857">
    <property type="entry name" value="T7SS_EccB_R1"/>
</dbReference>
<keyword evidence="1" id="KW-1133">Transmembrane helix</keyword>
<reference evidence="2 3" key="1">
    <citation type="submission" date="2020-12" db="EMBL/GenBank/DDBJ databases">
        <title>FDA dAtabase for Regulatory Grade micrObial Sequences (FDA-ARGOS): Supporting development and validation of Infectious Disease Dx tests.</title>
        <authorList>
            <person name="Sproer C."/>
            <person name="Gronow S."/>
            <person name="Severitt S."/>
            <person name="Schroder I."/>
            <person name="Tallon L."/>
            <person name="Sadzewicz L."/>
            <person name="Zhao X."/>
            <person name="Boylan J."/>
            <person name="Ott S."/>
            <person name="Bowen H."/>
            <person name="Vavikolanu K."/>
            <person name="Mehta A."/>
            <person name="Aluvathingal J."/>
            <person name="Nadendla S."/>
            <person name="Lowell S."/>
            <person name="Myers T."/>
            <person name="Yan Y."/>
            <person name="Sichtig H."/>
        </authorList>
    </citation>
    <scope>NUCLEOTIDE SEQUENCE [LARGE SCALE GENOMIC DNA]</scope>
    <source>
        <strain evidence="2 3">FDAARGOS_1053</strain>
    </source>
</reference>
<dbReference type="Pfam" id="PF05108">
    <property type="entry name" value="T7SS_ESX1_EccB"/>
    <property type="match status" value="2"/>
</dbReference>